<dbReference type="Proteomes" id="UP001056291">
    <property type="component" value="Chromosome"/>
</dbReference>
<evidence type="ECO:0000256" key="1">
    <source>
        <dbReference type="ARBA" id="ARBA00022573"/>
    </source>
</evidence>
<dbReference type="SUPFAM" id="SSF111342">
    <property type="entry name" value="CbiD-like"/>
    <property type="match status" value="1"/>
</dbReference>
<comment type="function">
    <text evidence="5">Catalyzes the methylation of C-1 in cobalt-precorrin-5B to form cobalt-precorrin-6A.</text>
</comment>
<dbReference type="GO" id="GO:0008168">
    <property type="term" value="F:methyltransferase activity"/>
    <property type="evidence" value="ECO:0007669"/>
    <property type="project" value="UniProtKB-KW"/>
</dbReference>
<dbReference type="NCBIfam" id="NF000849">
    <property type="entry name" value="PRK00075.1-1"/>
    <property type="match status" value="1"/>
</dbReference>
<dbReference type="EMBL" id="CP098747">
    <property type="protein sequence ID" value="USG62295.1"/>
    <property type="molecule type" value="Genomic_DNA"/>
</dbReference>
<name>A0ABY4W528_9PROT</name>
<keyword evidence="1 5" id="KW-0169">Cobalamin biosynthesis</keyword>
<evidence type="ECO:0000313" key="7">
    <source>
        <dbReference type="Proteomes" id="UP001056291"/>
    </source>
</evidence>
<comment type="pathway">
    <text evidence="5">Cofactor biosynthesis; adenosylcobalamin biosynthesis; cob(II)yrinate a,c-diamide from sirohydrochlorin (anaerobic route): step 6/10.</text>
</comment>
<dbReference type="PANTHER" id="PTHR35863">
    <property type="entry name" value="COBALT-PRECORRIN-5B C(1)-METHYLTRANSFERASE"/>
    <property type="match status" value="1"/>
</dbReference>
<protein>
    <recommendedName>
        <fullName evidence="5">Cobalt-precorrin-5B C(1)-methyltransferase</fullName>
        <ecNumber evidence="5">2.1.1.195</ecNumber>
    </recommendedName>
    <alternativeName>
        <fullName evidence="5">Cobalt-precorrin-6A synthase</fullName>
    </alternativeName>
</protein>
<keyword evidence="4 5" id="KW-0949">S-adenosyl-L-methionine</keyword>
<keyword evidence="7" id="KW-1185">Reference proteome</keyword>
<evidence type="ECO:0000256" key="5">
    <source>
        <dbReference type="HAMAP-Rule" id="MF_00787"/>
    </source>
</evidence>
<dbReference type="RefSeq" id="WP_251935961.1">
    <property type="nucleotide sequence ID" value="NZ_CP098747.1"/>
</dbReference>
<evidence type="ECO:0000256" key="4">
    <source>
        <dbReference type="ARBA" id="ARBA00022691"/>
    </source>
</evidence>
<comment type="catalytic activity">
    <reaction evidence="5">
        <text>Co-precorrin-5B + S-adenosyl-L-methionine = Co-precorrin-6A + S-adenosyl-L-homocysteine</text>
        <dbReference type="Rhea" id="RHEA:26285"/>
        <dbReference type="ChEBI" id="CHEBI:57856"/>
        <dbReference type="ChEBI" id="CHEBI:59789"/>
        <dbReference type="ChEBI" id="CHEBI:60063"/>
        <dbReference type="ChEBI" id="CHEBI:60064"/>
        <dbReference type="EC" id="2.1.1.195"/>
    </reaction>
</comment>
<dbReference type="PIRSF" id="PIRSF026782">
    <property type="entry name" value="CbiD"/>
    <property type="match status" value="1"/>
</dbReference>
<comment type="similarity">
    <text evidence="5">Belongs to the CbiD family.</text>
</comment>
<keyword evidence="3 5" id="KW-0808">Transferase</keyword>
<reference evidence="6" key="1">
    <citation type="submission" date="2022-06" db="EMBL/GenBank/DDBJ databases">
        <title>Sneathiella actinostolidae sp. nov., isolated from a sea anemonein the Western Pacific Ocean.</title>
        <authorList>
            <person name="Wei M.J."/>
        </authorList>
    </citation>
    <scope>NUCLEOTIDE SEQUENCE</scope>
    <source>
        <strain evidence="6">PHK-P5</strain>
    </source>
</reference>
<dbReference type="Gene3D" id="3.30.2110.10">
    <property type="entry name" value="CbiD-like"/>
    <property type="match status" value="1"/>
</dbReference>
<dbReference type="HAMAP" id="MF_00787">
    <property type="entry name" value="CbiD"/>
    <property type="match status" value="1"/>
</dbReference>
<evidence type="ECO:0000313" key="6">
    <source>
        <dbReference type="EMBL" id="USG62295.1"/>
    </source>
</evidence>
<proteinExistence type="inferred from homology"/>
<dbReference type="GO" id="GO:0032259">
    <property type="term" value="P:methylation"/>
    <property type="evidence" value="ECO:0007669"/>
    <property type="project" value="UniProtKB-KW"/>
</dbReference>
<accession>A0ABY4W528</accession>
<dbReference type="NCBIfam" id="TIGR00312">
    <property type="entry name" value="cbiD"/>
    <property type="match status" value="1"/>
</dbReference>
<dbReference type="InterPro" id="IPR036074">
    <property type="entry name" value="CbiD_sf"/>
</dbReference>
<organism evidence="6 7">
    <name type="scientific">Sneathiella marina</name>
    <dbReference type="NCBI Taxonomy" id="2950108"/>
    <lineage>
        <taxon>Bacteria</taxon>
        <taxon>Pseudomonadati</taxon>
        <taxon>Pseudomonadota</taxon>
        <taxon>Alphaproteobacteria</taxon>
        <taxon>Sneathiellales</taxon>
        <taxon>Sneathiellaceae</taxon>
        <taxon>Sneathiella</taxon>
    </lineage>
</organism>
<dbReference type="EC" id="2.1.1.195" evidence="5"/>
<dbReference type="Pfam" id="PF01888">
    <property type="entry name" value="CbiD"/>
    <property type="match status" value="1"/>
</dbReference>
<sequence length="361" mass="38190">MTDPDKKELRFGWTTGACATAATKAALTALFGDEFPDPVTITLPKGQKPAFALATEEKGSNYASVSIIKDAGDDPDVTHLARIMVTVKKLNKGAGIVFKAGEGVGTVTREGLPITVGEPAINPVPRQMMREVVLETALAARQPADIEIEVAIENGIELALSTMNGRLGIVGGLSVLGTTGIVVPYSCASWIASLHRGIDVARAAQEHHLAASTGSTSEKAVAELYNLPEVALLDMGDFAGGVLKYIRKHPVPRLTIAGGFAKITKLAQGHMDLHSGRSHVDFEWLSDQMATLKASAELAHKVRTANTAMQVLEWARQANLPLADHVAEKAKSTAFEIGGGSTAIEVIIFDRKGQLAGRSND</sequence>
<dbReference type="PANTHER" id="PTHR35863:SF1">
    <property type="entry name" value="COBALT-PRECORRIN-5B C(1)-METHYLTRANSFERASE"/>
    <property type="match status" value="1"/>
</dbReference>
<evidence type="ECO:0000256" key="2">
    <source>
        <dbReference type="ARBA" id="ARBA00022603"/>
    </source>
</evidence>
<evidence type="ECO:0000256" key="3">
    <source>
        <dbReference type="ARBA" id="ARBA00022679"/>
    </source>
</evidence>
<gene>
    <name evidence="5" type="primary">cbiD</name>
    <name evidence="6" type="ORF">NBZ79_04795</name>
</gene>
<dbReference type="InterPro" id="IPR002748">
    <property type="entry name" value="CbiD"/>
</dbReference>
<keyword evidence="2 5" id="KW-0489">Methyltransferase</keyword>